<keyword evidence="11 19" id="KW-0067">ATP-binding</keyword>
<evidence type="ECO:0000256" key="8">
    <source>
        <dbReference type="ARBA" id="ARBA00022734"/>
    </source>
</evidence>
<dbReference type="InterPro" id="IPR011009">
    <property type="entry name" value="Kinase-like_dom_sf"/>
</dbReference>
<evidence type="ECO:0000256" key="17">
    <source>
        <dbReference type="ARBA" id="ARBA00047899"/>
    </source>
</evidence>
<dbReference type="PROSITE" id="PS50011">
    <property type="entry name" value="PROTEIN_KINASE_DOM"/>
    <property type="match status" value="1"/>
</dbReference>
<protein>
    <recommendedName>
        <fullName evidence="2">non-specific serine/threonine protein kinase</fullName>
        <ecNumber evidence="2">2.7.11.1</ecNumber>
    </recommendedName>
</protein>
<dbReference type="GO" id="GO:0005886">
    <property type="term" value="C:plasma membrane"/>
    <property type="evidence" value="ECO:0007669"/>
    <property type="project" value="UniProtKB-SubCell"/>
</dbReference>
<evidence type="ECO:0000256" key="12">
    <source>
        <dbReference type="ARBA" id="ARBA00022989"/>
    </source>
</evidence>
<dbReference type="OrthoDB" id="1910371at2759"/>
<dbReference type="Gene3D" id="2.90.10.10">
    <property type="entry name" value="Bulb-type lectin domain"/>
    <property type="match status" value="1"/>
</dbReference>
<keyword evidence="16" id="KW-0325">Glycoprotein</keyword>
<dbReference type="FunFam" id="3.30.200.20:FF:000330">
    <property type="entry name" value="G-type lectin S-receptor-like serine/threonine-protein kinase At4g03230"/>
    <property type="match status" value="1"/>
</dbReference>
<evidence type="ECO:0000256" key="7">
    <source>
        <dbReference type="ARBA" id="ARBA00022729"/>
    </source>
</evidence>
<reference evidence="26" key="2">
    <citation type="journal article" date="2018" name="BMC Genomics">
        <title>A manually annotated Actinidia chinensis var. chinensis (kiwifruit) genome highlights the challenges associated with draft genomes and gene prediction in plants.</title>
        <authorList>
            <person name="Pilkington S.M."/>
            <person name="Crowhurst R."/>
            <person name="Hilario E."/>
            <person name="Nardozza S."/>
            <person name="Fraser L."/>
            <person name="Peng Y."/>
            <person name="Gunaseelan K."/>
            <person name="Simpson R."/>
            <person name="Tahir J."/>
            <person name="Deroles S.C."/>
            <person name="Templeton K."/>
            <person name="Luo Z."/>
            <person name="Davy M."/>
            <person name="Cheng C."/>
            <person name="McNeilage M."/>
            <person name="Scaglione D."/>
            <person name="Liu Y."/>
            <person name="Zhang Q."/>
            <person name="Datson P."/>
            <person name="De Silva N."/>
            <person name="Gardiner S.E."/>
            <person name="Bassett H."/>
            <person name="Chagne D."/>
            <person name="McCallum J."/>
            <person name="Dzierzon H."/>
            <person name="Deng C."/>
            <person name="Wang Y.Y."/>
            <person name="Barron L."/>
            <person name="Manako K."/>
            <person name="Bowen J."/>
            <person name="Foster T.M."/>
            <person name="Erridge Z.A."/>
            <person name="Tiffin H."/>
            <person name="Waite C.N."/>
            <person name="Davies K.M."/>
            <person name="Grierson E.P."/>
            <person name="Laing W.A."/>
            <person name="Kirk R."/>
            <person name="Chen X."/>
            <person name="Wood M."/>
            <person name="Montefiori M."/>
            <person name="Brummell D.A."/>
            <person name="Schwinn K.E."/>
            <person name="Catanach A."/>
            <person name="Fullerton C."/>
            <person name="Li D."/>
            <person name="Meiyalaghan S."/>
            <person name="Nieuwenhuizen N."/>
            <person name="Read N."/>
            <person name="Prakash R."/>
            <person name="Hunter D."/>
            <person name="Zhang H."/>
            <person name="McKenzie M."/>
            <person name="Knabel M."/>
            <person name="Harris A."/>
            <person name="Allan A.C."/>
            <person name="Gleave A."/>
            <person name="Chen A."/>
            <person name="Janssen B.J."/>
            <person name="Plunkett B."/>
            <person name="Ampomah-Dwamena C."/>
            <person name="Voogd C."/>
            <person name="Leif D."/>
            <person name="Lafferty D."/>
            <person name="Souleyre E.J.F."/>
            <person name="Varkonyi-Gasic E."/>
            <person name="Gambi F."/>
            <person name="Hanley J."/>
            <person name="Yao J.L."/>
            <person name="Cheung J."/>
            <person name="David K.M."/>
            <person name="Warren B."/>
            <person name="Marsh K."/>
            <person name="Snowden K.C."/>
            <person name="Lin-Wang K."/>
            <person name="Brian L."/>
            <person name="Martinez-Sanchez M."/>
            <person name="Wang M."/>
            <person name="Ileperuma N."/>
            <person name="Macnee N."/>
            <person name="Campin R."/>
            <person name="McAtee P."/>
            <person name="Drummond R.S.M."/>
            <person name="Espley R.V."/>
            <person name="Ireland H.S."/>
            <person name="Wu R."/>
            <person name="Atkinson R.G."/>
            <person name="Karunairetnam S."/>
            <person name="Bulley S."/>
            <person name="Chunkath S."/>
            <person name="Hanley Z."/>
            <person name="Storey R."/>
            <person name="Thrimawithana A.H."/>
            <person name="Thomson S."/>
            <person name="David C."/>
            <person name="Testolin R."/>
            <person name="Huang H."/>
            <person name="Hellens R.P."/>
            <person name="Schaffer R.J."/>
        </authorList>
    </citation>
    <scope>NUCLEOTIDE SEQUENCE [LARGE SCALE GENOMIC DNA]</scope>
    <source>
        <strain evidence="26">cv. Red5</strain>
    </source>
</reference>
<evidence type="ECO:0000256" key="1">
    <source>
        <dbReference type="ARBA" id="ARBA00004251"/>
    </source>
</evidence>
<evidence type="ECO:0000256" key="3">
    <source>
        <dbReference type="ARBA" id="ARBA00022475"/>
    </source>
</evidence>
<evidence type="ECO:0000256" key="5">
    <source>
        <dbReference type="ARBA" id="ARBA00022679"/>
    </source>
</evidence>
<comment type="catalytic activity">
    <reaction evidence="18">
        <text>L-seryl-[protein] + ATP = O-phospho-L-seryl-[protein] + ADP + H(+)</text>
        <dbReference type="Rhea" id="RHEA:17989"/>
        <dbReference type="Rhea" id="RHEA-COMP:9863"/>
        <dbReference type="Rhea" id="RHEA-COMP:11604"/>
        <dbReference type="ChEBI" id="CHEBI:15378"/>
        <dbReference type="ChEBI" id="CHEBI:29999"/>
        <dbReference type="ChEBI" id="CHEBI:30616"/>
        <dbReference type="ChEBI" id="CHEBI:83421"/>
        <dbReference type="ChEBI" id="CHEBI:456216"/>
        <dbReference type="EC" id="2.7.11.1"/>
    </reaction>
</comment>
<dbReference type="SUPFAM" id="SSF56112">
    <property type="entry name" value="Protein kinase-like (PK-like)"/>
    <property type="match status" value="1"/>
</dbReference>
<keyword evidence="6 21" id="KW-0812">Transmembrane</keyword>
<dbReference type="Gramene" id="PSS24735">
    <property type="protein sequence ID" value="PSS24735"/>
    <property type="gene ID" value="CEY00_Acc09652"/>
</dbReference>
<keyword evidence="10 25" id="KW-0418">Kinase</keyword>
<keyword evidence="13 21" id="KW-0472">Membrane</keyword>
<dbReference type="STRING" id="1590841.A0A2R6RB22"/>
<dbReference type="Gene3D" id="1.10.510.10">
    <property type="entry name" value="Transferase(Phosphotransferase) domain 1"/>
    <property type="match status" value="1"/>
</dbReference>
<dbReference type="CDD" id="cd01098">
    <property type="entry name" value="PAN_AP_plant"/>
    <property type="match status" value="1"/>
</dbReference>
<keyword evidence="15 25" id="KW-0675">Receptor</keyword>
<feature type="binding site" evidence="19">
    <location>
        <position position="533"/>
    </location>
    <ligand>
        <name>ATP</name>
        <dbReference type="ChEBI" id="CHEBI:30616"/>
    </ligand>
</feature>
<keyword evidence="5" id="KW-0808">Transferase</keyword>
<dbReference type="InterPro" id="IPR001245">
    <property type="entry name" value="Ser-Thr/Tyr_kinase_cat_dom"/>
</dbReference>
<dbReference type="InterPro" id="IPR001480">
    <property type="entry name" value="Bulb-type_lectin_dom"/>
</dbReference>
<dbReference type="PROSITE" id="PS00107">
    <property type="entry name" value="PROTEIN_KINASE_ATP"/>
    <property type="match status" value="1"/>
</dbReference>
<evidence type="ECO:0000256" key="10">
    <source>
        <dbReference type="ARBA" id="ARBA00022777"/>
    </source>
</evidence>
<keyword evidence="14" id="KW-1015">Disulfide bond</keyword>
<keyword evidence="7" id="KW-0732">Signal</keyword>
<keyword evidence="26" id="KW-1185">Reference proteome</keyword>
<feature type="domain" description="Bulb-type lectin" evidence="23">
    <location>
        <begin position="1"/>
        <end position="121"/>
    </location>
</feature>
<dbReference type="GO" id="GO:0048544">
    <property type="term" value="P:recognition of pollen"/>
    <property type="evidence" value="ECO:0007669"/>
    <property type="project" value="InterPro"/>
</dbReference>
<evidence type="ECO:0000259" key="24">
    <source>
        <dbReference type="PROSITE" id="PS50948"/>
    </source>
</evidence>
<comment type="subcellular location">
    <subcellularLocation>
        <location evidence="1">Cell membrane</location>
        <topology evidence="1">Single-pass type I membrane protein</topology>
    </subcellularLocation>
</comment>
<feature type="domain" description="Protein kinase" evidence="22">
    <location>
        <begin position="505"/>
        <end position="790"/>
    </location>
</feature>
<evidence type="ECO:0000256" key="13">
    <source>
        <dbReference type="ARBA" id="ARBA00023136"/>
    </source>
</evidence>
<gene>
    <name evidence="25" type="ORF">CEY00_Acc09652</name>
</gene>
<keyword evidence="8 25" id="KW-0430">Lectin</keyword>
<dbReference type="AlphaFoldDB" id="A0A2R6RB22"/>
<dbReference type="GO" id="GO:0005524">
    <property type="term" value="F:ATP binding"/>
    <property type="evidence" value="ECO:0007669"/>
    <property type="project" value="UniProtKB-UniRule"/>
</dbReference>
<evidence type="ECO:0000313" key="26">
    <source>
        <dbReference type="Proteomes" id="UP000241394"/>
    </source>
</evidence>
<name>A0A2R6RB22_ACTCC</name>
<dbReference type="SMART" id="SM00473">
    <property type="entry name" value="PAN_AP"/>
    <property type="match status" value="1"/>
</dbReference>
<dbReference type="PANTHER" id="PTHR27002">
    <property type="entry name" value="RECEPTOR-LIKE SERINE/THREONINE-PROTEIN KINASE SD1-8"/>
    <property type="match status" value="1"/>
</dbReference>
<dbReference type="CDD" id="cd14066">
    <property type="entry name" value="STKc_IRAK"/>
    <property type="match status" value="1"/>
</dbReference>
<dbReference type="EC" id="2.7.11.1" evidence="2"/>
<dbReference type="PIRSF" id="PIRSF000641">
    <property type="entry name" value="SRK"/>
    <property type="match status" value="1"/>
</dbReference>
<accession>A0A2R6RB22</accession>
<feature type="transmembrane region" description="Helical" evidence="21">
    <location>
        <begin position="415"/>
        <end position="436"/>
    </location>
</feature>
<dbReference type="SMART" id="SM00220">
    <property type="entry name" value="S_TKc"/>
    <property type="match status" value="1"/>
</dbReference>
<dbReference type="InParanoid" id="A0A2R6RB22"/>
<evidence type="ECO:0000256" key="20">
    <source>
        <dbReference type="SAM" id="MobiDB-lite"/>
    </source>
</evidence>
<dbReference type="InterPro" id="IPR000858">
    <property type="entry name" value="S_locus_glycoprot_dom"/>
</dbReference>
<keyword evidence="9 19" id="KW-0547">Nucleotide-binding</keyword>
<feature type="non-terminal residue" evidence="25">
    <location>
        <position position="1"/>
    </location>
</feature>
<dbReference type="GO" id="GO:0004674">
    <property type="term" value="F:protein serine/threonine kinase activity"/>
    <property type="evidence" value="ECO:0007669"/>
    <property type="project" value="UniProtKB-KW"/>
</dbReference>
<dbReference type="PROSITE" id="PS50948">
    <property type="entry name" value="PAN"/>
    <property type="match status" value="1"/>
</dbReference>
<dbReference type="InterPro" id="IPR024171">
    <property type="entry name" value="SRK-like_kinase"/>
</dbReference>
<evidence type="ECO:0000256" key="18">
    <source>
        <dbReference type="ARBA" id="ARBA00048679"/>
    </source>
</evidence>
<evidence type="ECO:0000256" key="11">
    <source>
        <dbReference type="ARBA" id="ARBA00022840"/>
    </source>
</evidence>
<dbReference type="SMART" id="SM00108">
    <property type="entry name" value="B_lectin"/>
    <property type="match status" value="1"/>
</dbReference>
<dbReference type="Pfam" id="PF07714">
    <property type="entry name" value="PK_Tyr_Ser-Thr"/>
    <property type="match status" value="1"/>
</dbReference>
<evidence type="ECO:0000256" key="16">
    <source>
        <dbReference type="ARBA" id="ARBA00023180"/>
    </source>
</evidence>
<dbReference type="InterPro" id="IPR008271">
    <property type="entry name" value="Ser/Thr_kinase_AS"/>
</dbReference>
<evidence type="ECO:0000313" key="25">
    <source>
        <dbReference type="EMBL" id="PSS24735.1"/>
    </source>
</evidence>
<dbReference type="FunFam" id="1.10.510.10:FF:000060">
    <property type="entry name" value="G-type lectin S-receptor-like serine/threonine-protein kinase"/>
    <property type="match status" value="1"/>
</dbReference>
<evidence type="ECO:0000256" key="21">
    <source>
        <dbReference type="SAM" id="Phobius"/>
    </source>
</evidence>
<evidence type="ECO:0000256" key="2">
    <source>
        <dbReference type="ARBA" id="ARBA00012513"/>
    </source>
</evidence>
<dbReference type="Proteomes" id="UP000241394">
    <property type="component" value="Chromosome LG8"/>
</dbReference>
<feature type="region of interest" description="Disordered" evidence="20">
    <location>
        <begin position="458"/>
        <end position="481"/>
    </location>
</feature>
<comment type="caution">
    <text evidence="25">The sequence shown here is derived from an EMBL/GenBank/DDBJ whole genome shotgun (WGS) entry which is preliminary data.</text>
</comment>
<dbReference type="Gene3D" id="3.30.200.20">
    <property type="entry name" value="Phosphorylase Kinase, domain 1"/>
    <property type="match status" value="1"/>
</dbReference>
<organism evidence="25 26">
    <name type="scientific">Actinidia chinensis var. chinensis</name>
    <name type="common">Chinese soft-hair kiwi</name>
    <dbReference type="NCBI Taxonomy" id="1590841"/>
    <lineage>
        <taxon>Eukaryota</taxon>
        <taxon>Viridiplantae</taxon>
        <taxon>Streptophyta</taxon>
        <taxon>Embryophyta</taxon>
        <taxon>Tracheophyta</taxon>
        <taxon>Spermatophyta</taxon>
        <taxon>Magnoliopsida</taxon>
        <taxon>eudicotyledons</taxon>
        <taxon>Gunneridae</taxon>
        <taxon>Pentapetalae</taxon>
        <taxon>asterids</taxon>
        <taxon>Ericales</taxon>
        <taxon>Actinidiaceae</taxon>
        <taxon>Actinidia</taxon>
    </lineage>
</organism>
<sequence>NNITQGQFIRDGETIISTGQNFVLGFFSPENSTYRYVGIWYYKIPMQSVVWVANRENPISGESGVLKLGNDGNLMVLDGNSDSVWSTNVSAESNSTTAILMDTGNLLLSSNNNIGDPSKALWESFNDPTDTFLPDMRVHMNIHSGERRVFVSWKSASDPSHGRYSMGVDPRGSPQIVIWDGLDRHWRSGHWNGLIFTGVPTMRAIYLYGFKLFNEGNGSLYFVYTPSNSSDLLRFQIAWDGNEEQLWWDEDRNEWSVLQLQPANECELYNKCGTFGKCSVNESLICSCIEGFVPKNESQWESGDWSGGCVRRTQLQCGRNSTMKLEDGGRDGFMKIEGVKFPDFADLMEAENSEDCEENCSKNCSCLAYAFVSGVNCLVWSGDLTDIQHFADGGNDLYIRVANSELGNKRKISKLVIIVIVVVGILFIGASIWLLWRFRRKVKVTELSTSRWKNNQLPPIDARRNRDSSTDFSGPDDLSAERQQCNGSELSVFSFSEVAAATNNFSEKNKLGKGGFGSVYKGKLSEGEEIAVKRLSKKSGQGLEEFKNEIILIARLQHRNLVRLLGCCTEGDERMLLYEYMPNKSLDSFLFDPAKQAQLDWRKRFTIIEGIARGLLYLHRDSRLRIIHRDLKPSNILLDEEMNPKISDFGMAKIFGRNENQASTSRVVGTFGYMAPEYAMEGLFSVKSDVYSFGVILLEIVSGRRNRVSLSPEYSNIIGYAWELWDCGKAMELIDPSLAGSCCQNEALRCIQVAMLCVQDLAVYRPTMSSVLLMLESENVTLPMPRQPTFTSMRSSGGIDLVRESQDVASSNDVTVSLIIGR</sequence>
<dbReference type="EMBL" id="NKQK01000008">
    <property type="protein sequence ID" value="PSS24735.1"/>
    <property type="molecule type" value="Genomic_DNA"/>
</dbReference>
<evidence type="ECO:0000256" key="9">
    <source>
        <dbReference type="ARBA" id="ARBA00022741"/>
    </source>
</evidence>
<evidence type="ECO:0000256" key="19">
    <source>
        <dbReference type="PROSITE-ProRule" id="PRU10141"/>
    </source>
</evidence>
<evidence type="ECO:0000256" key="4">
    <source>
        <dbReference type="ARBA" id="ARBA00022527"/>
    </source>
</evidence>
<dbReference type="GO" id="GO:0030246">
    <property type="term" value="F:carbohydrate binding"/>
    <property type="evidence" value="ECO:0007669"/>
    <property type="project" value="UniProtKB-KW"/>
</dbReference>
<dbReference type="PROSITE" id="PS50927">
    <property type="entry name" value="BULB_LECTIN"/>
    <property type="match status" value="1"/>
</dbReference>
<dbReference type="FunCoup" id="A0A2R6RB22">
    <property type="interactions" value="5"/>
</dbReference>
<dbReference type="InterPro" id="IPR036426">
    <property type="entry name" value="Bulb-type_lectin_dom_sf"/>
</dbReference>
<dbReference type="PROSITE" id="PS00108">
    <property type="entry name" value="PROTEIN_KINASE_ST"/>
    <property type="match status" value="1"/>
</dbReference>
<dbReference type="PANTHER" id="PTHR27002:SF932">
    <property type="entry name" value="RECEPTOR-LIKE SERINE_THREONINE-PROTEIN KINASE"/>
    <property type="match status" value="1"/>
</dbReference>
<dbReference type="Pfam" id="PF00954">
    <property type="entry name" value="S_locus_glycop"/>
    <property type="match status" value="1"/>
</dbReference>
<evidence type="ECO:0000259" key="23">
    <source>
        <dbReference type="PROSITE" id="PS50927"/>
    </source>
</evidence>
<dbReference type="InterPro" id="IPR000719">
    <property type="entry name" value="Prot_kinase_dom"/>
</dbReference>
<reference evidence="25 26" key="1">
    <citation type="submission" date="2017-07" db="EMBL/GenBank/DDBJ databases">
        <title>An improved, manually edited Actinidia chinensis var. chinensis (kiwifruit) genome highlights the challenges associated with draft genomes and gene prediction in plants.</title>
        <authorList>
            <person name="Pilkington S."/>
            <person name="Crowhurst R."/>
            <person name="Hilario E."/>
            <person name="Nardozza S."/>
            <person name="Fraser L."/>
            <person name="Peng Y."/>
            <person name="Gunaseelan K."/>
            <person name="Simpson R."/>
            <person name="Tahir J."/>
            <person name="Deroles S."/>
            <person name="Templeton K."/>
            <person name="Luo Z."/>
            <person name="Davy M."/>
            <person name="Cheng C."/>
            <person name="Mcneilage M."/>
            <person name="Scaglione D."/>
            <person name="Liu Y."/>
            <person name="Zhang Q."/>
            <person name="Datson P."/>
            <person name="De Silva N."/>
            <person name="Gardiner S."/>
            <person name="Bassett H."/>
            <person name="Chagne D."/>
            <person name="Mccallum J."/>
            <person name="Dzierzon H."/>
            <person name="Deng C."/>
            <person name="Wang Y.-Y."/>
            <person name="Barron N."/>
            <person name="Manako K."/>
            <person name="Bowen J."/>
            <person name="Foster T."/>
            <person name="Erridge Z."/>
            <person name="Tiffin H."/>
            <person name="Waite C."/>
            <person name="Davies K."/>
            <person name="Grierson E."/>
            <person name="Laing W."/>
            <person name="Kirk R."/>
            <person name="Chen X."/>
            <person name="Wood M."/>
            <person name="Montefiori M."/>
            <person name="Brummell D."/>
            <person name="Schwinn K."/>
            <person name="Catanach A."/>
            <person name="Fullerton C."/>
            <person name="Li D."/>
            <person name="Meiyalaghan S."/>
            <person name="Nieuwenhuizen N."/>
            <person name="Read N."/>
            <person name="Prakash R."/>
            <person name="Hunter D."/>
            <person name="Zhang H."/>
            <person name="Mckenzie M."/>
            <person name="Knabel M."/>
            <person name="Harris A."/>
            <person name="Allan A."/>
            <person name="Chen A."/>
            <person name="Janssen B."/>
            <person name="Plunkett B."/>
            <person name="Dwamena C."/>
            <person name="Voogd C."/>
            <person name="Leif D."/>
            <person name="Lafferty D."/>
            <person name="Souleyre E."/>
            <person name="Varkonyi-Gasic E."/>
            <person name="Gambi F."/>
            <person name="Hanley J."/>
            <person name="Yao J.-L."/>
            <person name="Cheung J."/>
            <person name="David K."/>
            <person name="Warren B."/>
            <person name="Marsh K."/>
            <person name="Snowden K."/>
            <person name="Lin-Wang K."/>
            <person name="Brian L."/>
            <person name="Martinez-Sanchez M."/>
            <person name="Wang M."/>
            <person name="Ileperuma N."/>
            <person name="Macnee N."/>
            <person name="Campin R."/>
            <person name="Mcatee P."/>
            <person name="Drummond R."/>
            <person name="Espley R."/>
            <person name="Ireland H."/>
            <person name="Wu R."/>
            <person name="Atkinson R."/>
            <person name="Karunairetnam S."/>
            <person name="Bulley S."/>
            <person name="Chunkath S."/>
            <person name="Hanley Z."/>
            <person name="Storey R."/>
            <person name="Thrimawithana A."/>
            <person name="Thomson S."/>
            <person name="David C."/>
            <person name="Testolin R."/>
        </authorList>
    </citation>
    <scope>NUCLEOTIDE SEQUENCE [LARGE SCALE GENOMIC DNA]</scope>
    <source>
        <strain evidence="26">cv. Red5</strain>
        <tissue evidence="25">Young leaf</tissue>
    </source>
</reference>
<comment type="catalytic activity">
    <reaction evidence="17">
        <text>L-threonyl-[protein] + ATP = O-phospho-L-threonyl-[protein] + ADP + H(+)</text>
        <dbReference type="Rhea" id="RHEA:46608"/>
        <dbReference type="Rhea" id="RHEA-COMP:11060"/>
        <dbReference type="Rhea" id="RHEA-COMP:11605"/>
        <dbReference type="ChEBI" id="CHEBI:15378"/>
        <dbReference type="ChEBI" id="CHEBI:30013"/>
        <dbReference type="ChEBI" id="CHEBI:30616"/>
        <dbReference type="ChEBI" id="CHEBI:61977"/>
        <dbReference type="ChEBI" id="CHEBI:456216"/>
        <dbReference type="EC" id="2.7.11.1"/>
    </reaction>
</comment>
<proteinExistence type="predicted"/>
<dbReference type="InterPro" id="IPR017441">
    <property type="entry name" value="Protein_kinase_ATP_BS"/>
</dbReference>
<keyword evidence="3" id="KW-1003">Cell membrane</keyword>
<dbReference type="CDD" id="cd00028">
    <property type="entry name" value="B_lectin"/>
    <property type="match status" value="1"/>
</dbReference>
<dbReference type="OMA" id="TYTSMRK"/>
<keyword evidence="4" id="KW-0723">Serine/threonine-protein kinase</keyword>
<evidence type="ECO:0000256" key="14">
    <source>
        <dbReference type="ARBA" id="ARBA00023157"/>
    </source>
</evidence>
<dbReference type="Pfam" id="PF08276">
    <property type="entry name" value="PAN_2"/>
    <property type="match status" value="1"/>
</dbReference>
<dbReference type="SUPFAM" id="SSF51110">
    <property type="entry name" value="alpha-D-mannose-specific plant lectins"/>
    <property type="match status" value="1"/>
</dbReference>
<feature type="domain" description="Apple" evidence="24">
    <location>
        <begin position="317"/>
        <end position="402"/>
    </location>
</feature>
<dbReference type="Pfam" id="PF01453">
    <property type="entry name" value="B_lectin"/>
    <property type="match status" value="1"/>
</dbReference>
<dbReference type="FunFam" id="2.90.10.10:FF:000001">
    <property type="entry name" value="G-type lectin S-receptor-like serine/threonine-protein kinase"/>
    <property type="match status" value="1"/>
</dbReference>
<evidence type="ECO:0000259" key="22">
    <source>
        <dbReference type="PROSITE" id="PS50011"/>
    </source>
</evidence>
<keyword evidence="12 21" id="KW-1133">Transmembrane helix</keyword>
<evidence type="ECO:0000256" key="15">
    <source>
        <dbReference type="ARBA" id="ARBA00023170"/>
    </source>
</evidence>
<dbReference type="InterPro" id="IPR003609">
    <property type="entry name" value="Pan_app"/>
</dbReference>
<evidence type="ECO:0000256" key="6">
    <source>
        <dbReference type="ARBA" id="ARBA00022692"/>
    </source>
</evidence>